<proteinExistence type="predicted"/>
<dbReference type="InterPro" id="IPR046038">
    <property type="entry name" value="DUF5996"/>
</dbReference>
<evidence type="ECO:0000313" key="2">
    <source>
        <dbReference type="Proteomes" id="UP001596356"/>
    </source>
</evidence>
<gene>
    <name evidence="1" type="ORF">ACFQBT_17915</name>
</gene>
<protein>
    <submittedName>
        <fullName evidence="1">DUF5996 family protein</fullName>
    </submittedName>
</protein>
<sequence>MSDGWPALEVASWTPTRDTLHMWLQILGKQRMTASPVLNHWWHSTLTVTARGLTTGPLAAGNDVVDIELDLVAHRVVIRSSTGDREDFSVIGRSVADFYARIVRAQKDFGLPGLAHPSPNEVERAIPFAEDREHNTYDPAQAHTFWRQLLIADRLLRQLRSGFRGKASPVHFFWGAMDLATTRFSGRPAPRHPGGAPNCPDRVMYEGYSEELSSAGFWPGGGQEGAFYSYAYPPPEGFASAPVPEGSFWDDGLAEFLLPWETARQSIDPDGLASEFLDATAQAAMDLAQWPDRSGVAAY</sequence>
<accession>A0ABW2AY69</accession>
<evidence type="ECO:0000313" key="1">
    <source>
        <dbReference type="EMBL" id="MFC6715593.1"/>
    </source>
</evidence>
<dbReference type="Pfam" id="PF19459">
    <property type="entry name" value="DUF5996"/>
    <property type="match status" value="1"/>
</dbReference>
<name>A0ABW2AY69_9MICO</name>
<dbReference type="Proteomes" id="UP001596356">
    <property type="component" value="Unassembled WGS sequence"/>
</dbReference>
<comment type="caution">
    <text evidence="1">The sequence shown here is derived from an EMBL/GenBank/DDBJ whole genome shotgun (WGS) entry which is preliminary data.</text>
</comment>
<organism evidence="1 2">
    <name type="scientific">Branchiibius cervicis</name>
    <dbReference type="NCBI Taxonomy" id="908252"/>
    <lineage>
        <taxon>Bacteria</taxon>
        <taxon>Bacillati</taxon>
        <taxon>Actinomycetota</taxon>
        <taxon>Actinomycetes</taxon>
        <taxon>Micrococcales</taxon>
        <taxon>Dermacoccaceae</taxon>
        <taxon>Branchiibius</taxon>
    </lineage>
</organism>
<dbReference type="RefSeq" id="WP_377824821.1">
    <property type="nucleotide sequence ID" value="NZ_JBHSWJ010000002.1"/>
</dbReference>
<dbReference type="EMBL" id="JBHSWJ010000002">
    <property type="protein sequence ID" value="MFC6715593.1"/>
    <property type="molecule type" value="Genomic_DNA"/>
</dbReference>
<reference evidence="2" key="1">
    <citation type="journal article" date="2019" name="Int. J. Syst. Evol. Microbiol.">
        <title>The Global Catalogue of Microorganisms (GCM) 10K type strain sequencing project: providing services to taxonomists for standard genome sequencing and annotation.</title>
        <authorList>
            <consortium name="The Broad Institute Genomics Platform"/>
            <consortium name="The Broad Institute Genome Sequencing Center for Infectious Disease"/>
            <person name="Wu L."/>
            <person name="Ma J."/>
        </authorList>
    </citation>
    <scope>NUCLEOTIDE SEQUENCE [LARGE SCALE GENOMIC DNA]</scope>
    <source>
        <strain evidence="2">NBRC 106593</strain>
    </source>
</reference>
<keyword evidence="2" id="KW-1185">Reference proteome</keyword>